<dbReference type="SUPFAM" id="SSF53335">
    <property type="entry name" value="S-adenosyl-L-methionine-dependent methyltransferases"/>
    <property type="match status" value="1"/>
</dbReference>
<evidence type="ECO:0000256" key="2">
    <source>
        <dbReference type="ARBA" id="ARBA00022679"/>
    </source>
</evidence>
<gene>
    <name evidence="4" type="ORF">UT39_C0003G0065</name>
</gene>
<dbReference type="InterPro" id="IPR041698">
    <property type="entry name" value="Methyltransf_25"/>
</dbReference>
<dbReference type="STRING" id="1618550.UT39_C0003G0065"/>
<dbReference type="EMBL" id="LBWP01000003">
    <property type="protein sequence ID" value="KKR11796.1"/>
    <property type="molecule type" value="Genomic_DNA"/>
</dbReference>
<dbReference type="Gene3D" id="3.40.50.150">
    <property type="entry name" value="Vaccinia Virus protein VP39"/>
    <property type="match status" value="1"/>
</dbReference>
<dbReference type="PANTHER" id="PTHR43861">
    <property type="entry name" value="TRANS-ACONITATE 2-METHYLTRANSFERASE-RELATED"/>
    <property type="match status" value="1"/>
</dbReference>
<protein>
    <recommendedName>
        <fullName evidence="3">Methyltransferase domain-containing protein</fullName>
    </recommendedName>
</protein>
<dbReference type="Pfam" id="PF13649">
    <property type="entry name" value="Methyltransf_25"/>
    <property type="match status" value="1"/>
</dbReference>
<evidence type="ECO:0000256" key="1">
    <source>
        <dbReference type="ARBA" id="ARBA00022603"/>
    </source>
</evidence>
<accession>A0A0G0NG57</accession>
<keyword evidence="2" id="KW-0808">Transferase</keyword>
<dbReference type="Proteomes" id="UP000034246">
    <property type="component" value="Unassembled WGS sequence"/>
</dbReference>
<proteinExistence type="predicted"/>
<evidence type="ECO:0000313" key="5">
    <source>
        <dbReference type="Proteomes" id="UP000034246"/>
    </source>
</evidence>
<comment type="caution">
    <text evidence="4">The sequence shown here is derived from an EMBL/GenBank/DDBJ whole genome shotgun (WGS) entry which is preliminary data.</text>
</comment>
<organism evidence="4 5">
    <name type="scientific">Candidatus Woesebacteria bacterium GW2011_GWA1_39_21</name>
    <dbReference type="NCBI Taxonomy" id="1618550"/>
    <lineage>
        <taxon>Bacteria</taxon>
        <taxon>Candidatus Woeseibacteriota</taxon>
    </lineage>
</organism>
<feature type="domain" description="Methyltransferase" evidence="3">
    <location>
        <begin position="39"/>
        <end position="137"/>
    </location>
</feature>
<dbReference type="GO" id="GO:0008168">
    <property type="term" value="F:methyltransferase activity"/>
    <property type="evidence" value="ECO:0007669"/>
    <property type="project" value="UniProtKB-KW"/>
</dbReference>
<reference evidence="4 5" key="1">
    <citation type="journal article" date="2015" name="Nature">
        <title>rRNA introns, odd ribosomes, and small enigmatic genomes across a large radiation of phyla.</title>
        <authorList>
            <person name="Brown C.T."/>
            <person name="Hug L.A."/>
            <person name="Thomas B.C."/>
            <person name="Sharon I."/>
            <person name="Castelle C.J."/>
            <person name="Singh A."/>
            <person name="Wilkins M.J."/>
            <person name="Williams K.H."/>
            <person name="Banfield J.F."/>
        </authorList>
    </citation>
    <scope>NUCLEOTIDE SEQUENCE [LARGE SCALE GENOMIC DNA]</scope>
</reference>
<evidence type="ECO:0000313" key="4">
    <source>
        <dbReference type="EMBL" id="KKR11796.1"/>
    </source>
</evidence>
<name>A0A0G0NG57_9BACT</name>
<keyword evidence="1" id="KW-0489">Methyltransferase</keyword>
<evidence type="ECO:0000259" key="3">
    <source>
        <dbReference type="Pfam" id="PF13649"/>
    </source>
</evidence>
<dbReference type="InterPro" id="IPR029063">
    <property type="entry name" value="SAM-dependent_MTases_sf"/>
</dbReference>
<dbReference type="PANTHER" id="PTHR43861:SF1">
    <property type="entry name" value="TRANS-ACONITATE 2-METHYLTRANSFERASE"/>
    <property type="match status" value="1"/>
</dbReference>
<dbReference type="GO" id="GO:0032259">
    <property type="term" value="P:methylation"/>
    <property type="evidence" value="ECO:0007669"/>
    <property type="project" value="UniProtKB-KW"/>
</dbReference>
<sequence length="228" mass="26274">MTTDSVRWDEIHKNIPPDLARHSQYAEGCEPKFPRSSTVCDLAGGLGYDALYFINNGHNVILMDISDYALKHAKKLASENNVVSRLVTKKVDFGEGLIPLRDGSVDVIFSRIGFNYFPYEETRNLLADAYRVLKTDGKAYIAFKSPEDLEDYNFLRKNAVELQENVFIEGEQIRSRFTKRQLEQMLEEIGISDYSVSAYKEERETLRDEFMKASKKVLYLNEVSFKKI</sequence>
<dbReference type="CDD" id="cd02440">
    <property type="entry name" value="AdoMet_MTases"/>
    <property type="match status" value="1"/>
</dbReference>
<dbReference type="AlphaFoldDB" id="A0A0G0NG57"/>